<dbReference type="AlphaFoldDB" id="A0A2P9AQ92"/>
<evidence type="ECO:0000313" key="3">
    <source>
        <dbReference type="Proteomes" id="UP000245698"/>
    </source>
</evidence>
<sequence length="113" mass="12579">MLPAVPKGAAGFFAVRVEPDLATSVRCGNKAPCVKVGGTMRERQGFTDKERHDRQERTSDAARAFTDFERVAREAKTARLRQQRLKAETALPAELAAKPKRNRKDKRSSRQAG</sequence>
<dbReference type="Proteomes" id="UP000245698">
    <property type="component" value="Unassembled WGS sequence"/>
</dbReference>
<dbReference type="EMBL" id="FUIG01000042">
    <property type="protein sequence ID" value="SJM33276.1"/>
    <property type="molecule type" value="Genomic_DNA"/>
</dbReference>
<keyword evidence="3" id="KW-1185">Reference proteome</keyword>
<protein>
    <submittedName>
        <fullName evidence="2">Uncharacterized protein</fullName>
    </submittedName>
</protein>
<name>A0A2P9AQ92_9HYPH</name>
<gene>
    <name evidence="2" type="ORF">BQ8482_340172</name>
</gene>
<organism evidence="2 3">
    <name type="scientific">Mesorhizobium delmotii</name>
    <dbReference type="NCBI Taxonomy" id="1631247"/>
    <lineage>
        <taxon>Bacteria</taxon>
        <taxon>Pseudomonadati</taxon>
        <taxon>Pseudomonadota</taxon>
        <taxon>Alphaproteobacteria</taxon>
        <taxon>Hyphomicrobiales</taxon>
        <taxon>Phyllobacteriaceae</taxon>
        <taxon>Mesorhizobium</taxon>
    </lineage>
</organism>
<proteinExistence type="predicted"/>
<evidence type="ECO:0000256" key="1">
    <source>
        <dbReference type="SAM" id="MobiDB-lite"/>
    </source>
</evidence>
<accession>A0A2P9AQ92</accession>
<evidence type="ECO:0000313" key="2">
    <source>
        <dbReference type="EMBL" id="SJM33276.1"/>
    </source>
</evidence>
<feature type="region of interest" description="Disordered" evidence="1">
    <location>
        <begin position="79"/>
        <end position="113"/>
    </location>
</feature>
<feature type="compositionally biased region" description="Basic residues" evidence="1">
    <location>
        <begin position="98"/>
        <end position="113"/>
    </location>
</feature>
<reference evidence="3" key="1">
    <citation type="submission" date="2016-12" db="EMBL/GenBank/DDBJ databases">
        <authorList>
            <person name="Brunel B."/>
        </authorList>
    </citation>
    <scope>NUCLEOTIDE SEQUENCE [LARGE SCALE GENOMIC DNA]</scope>
</reference>